<dbReference type="Pfam" id="PF00501">
    <property type="entry name" value="AMP-binding"/>
    <property type="match status" value="1"/>
</dbReference>
<sequence>MTGRNREAIVALLGVTARRRCTPRSIRSFRRRGWSGCAKRAGSSSPCRCRVRRARPRGLRRACLDLSTLPLAGSGMSLPAPGGRDAAYMIFTSGTSGQPKGVVVEHASALNLSQALARTVYANVVGEGLRVTVNAPFSFDSSIKQILQLLSGHCLVLVPQEVRSDPQRMLGFLEERRIDVLDCTPSLFRLLLQAGLDDAHPALPGRILVGASASTKRPGRSPRLAPLPGVQSLRSYRSHGERQPGAGRRACAADHRPRPGQRRSACGRWPRSSQDPWRQRRTVDRRRRVARGYAGDAGEAAGRFLEEGWPGSGRLYRSGDRCAGAPTVAWSSSGGSTNR</sequence>
<dbReference type="AlphaFoldDB" id="A0A5E5QSX0"/>
<dbReference type="SUPFAM" id="SSF56801">
    <property type="entry name" value="Acetyl-CoA synthetase-like"/>
    <property type="match status" value="1"/>
</dbReference>
<dbReference type="PANTHER" id="PTHR43767">
    <property type="entry name" value="LONG-CHAIN-FATTY-ACID--COA LIGASE"/>
    <property type="match status" value="1"/>
</dbReference>
<feature type="region of interest" description="Disordered" evidence="2">
    <location>
        <begin position="320"/>
        <end position="339"/>
    </location>
</feature>
<name>A0A5E5QSX0_PSEAI</name>
<dbReference type="PANTHER" id="PTHR43767:SF8">
    <property type="entry name" value="LONG-CHAIN-FATTY-ACID--COA LIGASE"/>
    <property type="match status" value="1"/>
</dbReference>
<feature type="region of interest" description="Disordered" evidence="2">
    <location>
        <begin position="235"/>
        <end position="283"/>
    </location>
</feature>
<dbReference type="PROSITE" id="PS00455">
    <property type="entry name" value="AMP_BINDING"/>
    <property type="match status" value="1"/>
</dbReference>
<gene>
    <name evidence="4" type="primary">srfAA_2</name>
    <name evidence="4" type="ORF">TUEID40_00184</name>
</gene>
<keyword evidence="1" id="KW-0436">Ligase</keyword>
<proteinExistence type="predicted"/>
<evidence type="ECO:0000256" key="2">
    <source>
        <dbReference type="SAM" id="MobiDB-lite"/>
    </source>
</evidence>
<protein>
    <submittedName>
        <fullName evidence="4">Surfactin synthase subunit 1</fullName>
    </submittedName>
</protein>
<evidence type="ECO:0000256" key="1">
    <source>
        <dbReference type="ARBA" id="ARBA00022598"/>
    </source>
</evidence>
<organism evidence="4">
    <name type="scientific">Pseudomonas aeruginosa</name>
    <dbReference type="NCBI Taxonomy" id="287"/>
    <lineage>
        <taxon>Bacteria</taxon>
        <taxon>Pseudomonadati</taxon>
        <taxon>Pseudomonadota</taxon>
        <taxon>Gammaproteobacteria</taxon>
        <taxon>Pseudomonadales</taxon>
        <taxon>Pseudomonadaceae</taxon>
        <taxon>Pseudomonas</taxon>
    </lineage>
</organism>
<reference evidence="4" key="1">
    <citation type="submission" date="2019-09" db="EMBL/GenBank/DDBJ databases">
        <authorList>
            <person name="Gross C."/>
            <person name="Bohn E."/>
        </authorList>
    </citation>
    <scope>NUCLEOTIDE SEQUENCE</scope>
    <source>
        <strain evidence="4">ID40</strain>
    </source>
</reference>
<evidence type="ECO:0000259" key="3">
    <source>
        <dbReference type="Pfam" id="PF00501"/>
    </source>
</evidence>
<dbReference type="Gene3D" id="3.40.50.980">
    <property type="match status" value="2"/>
</dbReference>
<dbReference type="GO" id="GO:0016874">
    <property type="term" value="F:ligase activity"/>
    <property type="evidence" value="ECO:0007669"/>
    <property type="project" value="UniProtKB-KW"/>
</dbReference>
<evidence type="ECO:0000313" key="4">
    <source>
        <dbReference type="EMBL" id="VVH79037.1"/>
    </source>
</evidence>
<dbReference type="EMBL" id="LR700248">
    <property type="protein sequence ID" value="VVH79037.1"/>
    <property type="molecule type" value="Genomic_DNA"/>
</dbReference>
<dbReference type="InterPro" id="IPR020845">
    <property type="entry name" value="AMP-binding_CS"/>
</dbReference>
<dbReference type="InterPro" id="IPR000873">
    <property type="entry name" value="AMP-dep_synth/lig_dom"/>
</dbReference>
<accession>A0A5E5QSX0</accession>
<feature type="domain" description="AMP-dependent synthetase/ligase" evidence="3">
    <location>
        <begin position="80"/>
        <end position="198"/>
    </location>
</feature>
<feature type="compositionally biased region" description="Polar residues" evidence="2">
    <location>
        <begin position="329"/>
        <end position="339"/>
    </location>
</feature>
<dbReference type="InterPro" id="IPR050237">
    <property type="entry name" value="ATP-dep_AMP-bd_enzyme"/>
</dbReference>